<dbReference type="AlphaFoldDB" id="A0A1I6T3P4"/>
<evidence type="ECO:0000313" key="4">
    <source>
        <dbReference type="Proteomes" id="UP000321773"/>
    </source>
</evidence>
<organism evidence="2 3">
    <name type="scientific">Halolactibacillus miurensis</name>
    <dbReference type="NCBI Taxonomy" id="306541"/>
    <lineage>
        <taxon>Bacteria</taxon>
        <taxon>Bacillati</taxon>
        <taxon>Bacillota</taxon>
        <taxon>Bacilli</taxon>
        <taxon>Bacillales</taxon>
        <taxon>Bacillaceae</taxon>
        <taxon>Halolactibacillus</taxon>
    </lineage>
</organism>
<dbReference type="Proteomes" id="UP000199139">
    <property type="component" value="Unassembled WGS sequence"/>
</dbReference>
<evidence type="ECO:0000313" key="3">
    <source>
        <dbReference type="Proteomes" id="UP000199139"/>
    </source>
</evidence>
<keyword evidence="4" id="KW-1185">Reference proteome</keyword>
<dbReference type="RefSeq" id="WP_177220690.1">
    <property type="nucleotide sequence ID" value="NZ_BJWJ01000021.1"/>
</dbReference>
<reference evidence="1 4" key="2">
    <citation type="submission" date="2019-07" db="EMBL/GenBank/DDBJ databases">
        <title>Whole genome shotgun sequence of Halolactibacillus miurensis NBRC 100873.</title>
        <authorList>
            <person name="Hosoyama A."/>
            <person name="Uohara A."/>
            <person name="Ohji S."/>
            <person name="Ichikawa N."/>
        </authorList>
    </citation>
    <scope>NUCLEOTIDE SEQUENCE [LARGE SCALE GENOMIC DNA]</scope>
    <source>
        <strain evidence="1 4">NBRC 100873</strain>
    </source>
</reference>
<evidence type="ECO:0000313" key="1">
    <source>
        <dbReference type="EMBL" id="GEM04986.1"/>
    </source>
</evidence>
<reference evidence="2 3" key="1">
    <citation type="submission" date="2016-10" db="EMBL/GenBank/DDBJ databases">
        <authorList>
            <person name="de Groot N.N."/>
        </authorList>
    </citation>
    <scope>NUCLEOTIDE SEQUENCE [LARGE SCALE GENOMIC DNA]</scope>
    <source>
        <strain evidence="2 3">DSM 17074</strain>
    </source>
</reference>
<proteinExistence type="predicted"/>
<accession>A0A1I6T3P4</accession>
<name>A0A1I6T3P4_9BACI</name>
<dbReference type="EMBL" id="BJWJ01000021">
    <property type="protein sequence ID" value="GEM04986.1"/>
    <property type="molecule type" value="Genomic_DNA"/>
</dbReference>
<protein>
    <submittedName>
        <fullName evidence="2">Uncharacterized protein</fullName>
    </submittedName>
</protein>
<gene>
    <name evidence="1" type="ORF">HMI01_19740</name>
    <name evidence="2" type="ORF">SAMN05421668_11229</name>
</gene>
<dbReference type="EMBL" id="FPAI01000012">
    <property type="protein sequence ID" value="SFS83658.1"/>
    <property type="molecule type" value="Genomic_DNA"/>
</dbReference>
<sequence length="51" mass="5854">MKVKMLVQSQYKSELLREGKVYDINDDTAKRWILSGLAEKAPDTDESKPVQ</sequence>
<dbReference type="Proteomes" id="UP000321773">
    <property type="component" value="Unassembled WGS sequence"/>
</dbReference>
<evidence type="ECO:0000313" key="2">
    <source>
        <dbReference type="EMBL" id="SFS83658.1"/>
    </source>
</evidence>